<sequence length="244" mass="28005">MIYGSTPRLTTREATRGSTPELLLHAHPCSEASDVYALGYFIRSLALQEVQHPPPSLADVEGWVRAVSQFNSSIQFRMTHRGCQTAWRSCSALDVSARESDTGDNTILSIQLISTYYNFTLCEIMSRKGFDVESNKMNWSQEKNVEFIEEYRKLAVLWDIRLADYKNNHAKLDALWGLAEKFNCDVAMVKNIKNLRTAFRHEHKSLTQKKSGSSPIKRSKWFAYDLLIFLLDMDIGQPKAWLFI</sequence>
<accession>A0A8J5CJ51</accession>
<dbReference type="PROSITE" id="PS51029">
    <property type="entry name" value="MADF"/>
    <property type="match status" value="1"/>
</dbReference>
<dbReference type="SMART" id="SM00595">
    <property type="entry name" value="MADF"/>
    <property type="match status" value="1"/>
</dbReference>
<dbReference type="OrthoDB" id="7408914at2759"/>
<proteinExistence type="predicted"/>
<dbReference type="Proteomes" id="UP000770661">
    <property type="component" value="Unassembled WGS sequence"/>
</dbReference>
<dbReference type="InterPro" id="IPR006578">
    <property type="entry name" value="MADF-dom"/>
</dbReference>
<dbReference type="PANTHER" id="PTHR21505:SF8">
    <property type="entry name" value="DPT-YFP REPRESSOR BY OVEREXPRESSION, ISOFORM D-RELATED"/>
    <property type="match status" value="1"/>
</dbReference>
<dbReference type="AlphaFoldDB" id="A0A8J5CJ51"/>
<dbReference type="Pfam" id="PF10545">
    <property type="entry name" value="MADF_DNA_bdg"/>
    <property type="match status" value="1"/>
</dbReference>
<keyword evidence="3" id="KW-1185">Reference proteome</keyword>
<comment type="caution">
    <text evidence="2">The sequence shown here is derived from an EMBL/GenBank/DDBJ whole genome shotgun (WGS) entry which is preliminary data.</text>
</comment>
<dbReference type="PANTHER" id="PTHR21505">
    <property type="entry name" value="MADF DOMAIN-CONTAINING PROTEIN-RELATED"/>
    <property type="match status" value="1"/>
</dbReference>
<organism evidence="2 3">
    <name type="scientific">Chionoecetes opilio</name>
    <name type="common">Atlantic snow crab</name>
    <name type="synonym">Cancer opilio</name>
    <dbReference type="NCBI Taxonomy" id="41210"/>
    <lineage>
        <taxon>Eukaryota</taxon>
        <taxon>Metazoa</taxon>
        <taxon>Ecdysozoa</taxon>
        <taxon>Arthropoda</taxon>
        <taxon>Crustacea</taxon>
        <taxon>Multicrustacea</taxon>
        <taxon>Malacostraca</taxon>
        <taxon>Eumalacostraca</taxon>
        <taxon>Eucarida</taxon>
        <taxon>Decapoda</taxon>
        <taxon>Pleocyemata</taxon>
        <taxon>Brachyura</taxon>
        <taxon>Eubrachyura</taxon>
        <taxon>Majoidea</taxon>
        <taxon>Majidae</taxon>
        <taxon>Chionoecetes</taxon>
    </lineage>
</organism>
<feature type="domain" description="MADF" evidence="1">
    <location>
        <begin position="146"/>
        <end position="235"/>
    </location>
</feature>
<name>A0A8J5CJ51_CHIOP</name>
<evidence type="ECO:0000313" key="2">
    <source>
        <dbReference type="EMBL" id="KAG0704542.1"/>
    </source>
</evidence>
<protein>
    <recommendedName>
        <fullName evidence="1">MADF domain-containing protein</fullName>
    </recommendedName>
</protein>
<reference evidence="2" key="1">
    <citation type="submission" date="2020-07" db="EMBL/GenBank/DDBJ databases">
        <title>The High-quality genome of the commercially important snow crab, Chionoecetes opilio.</title>
        <authorList>
            <person name="Jeong J.-H."/>
            <person name="Ryu S."/>
        </authorList>
    </citation>
    <scope>NUCLEOTIDE SEQUENCE</scope>
    <source>
        <strain evidence="2">MADBK_172401_WGS</strain>
        <tissue evidence="2">Digestive gland</tissue>
    </source>
</reference>
<dbReference type="EMBL" id="JACEEZ010025111">
    <property type="protein sequence ID" value="KAG0704542.1"/>
    <property type="molecule type" value="Genomic_DNA"/>
</dbReference>
<evidence type="ECO:0000259" key="1">
    <source>
        <dbReference type="PROSITE" id="PS51029"/>
    </source>
</evidence>
<gene>
    <name evidence="2" type="ORF">GWK47_024670</name>
</gene>
<evidence type="ECO:0000313" key="3">
    <source>
        <dbReference type="Proteomes" id="UP000770661"/>
    </source>
</evidence>